<dbReference type="SUPFAM" id="SSF54637">
    <property type="entry name" value="Thioesterase/thiol ester dehydrase-isomerase"/>
    <property type="match status" value="1"/>
</dbReference>
<dbReference type="PANTHER" id="PTHR43664">
    <property type="entry name" value="MONOAMINE OXIDASE-RELATED"/>
    <property type="match status" value="1"/>
</dbReference>
<evidence type="ECO:0000259" key="1">
    <source>
        <dbReference type="Pfam" id="PF01575"/>
    </source>
</evidence>
<gene>
    <name evidence="2" type="ORF">METZ01_LOCUS25339</name>
</gene>
<accession>A0A381PZK7</accession>
<reference evidence="2" key="1">
    <citation type="submission" date="2018-05" db="EMBL/GenBank/DDBJ databases">
        <authorList>
            <person name="Lanie J.A."/>
            <person name="Ng W.-L."/>
            <person name="Kazmierczak K.M."/>
            <person name="Andrzejewski T.M."/>
            <person name="Davidsen T.M."/>
            <person name="Wayne K.J."/>
            <person name="Tettelin H."/>
            <person name="Glass J.I."/>
            <person name="Rusch D."/>
            <person name="Podicherti R."/>
            <person name="Tsui H.-C.T."/>
            <person name="Winkler M.E."/>
        </authorList>
    </citation>
    <scope>NUCLEOTIDE SEQUENCE</scope>
</reference>
<protein>
    <recommendedName>
        <fullName evidence="1">MaoC-like domain-containing protein</fullName>
    </recommendedName>
</protein>
<name>A0A381PZK7_9ZZZZ</name>
<dbReference type="Pfam" id="PF01575">
    <property type="entry name" value="MaoC_dehydratas"/>
    <property type="match status" value="1"/>
</dbReference>
<dbReference type="AlphaFoldDB" id="A0A381PZK7"/>
<organism evidence="2">
    <name type="scientific">marine metagenome</name>
    <dbReference type="NCBI Taxonomy" id="408172"/>
    <lineage>
        <taxon>unclassified sequences</taxon>
        <taxon>metagenomes</taxon>
        <taxon>ecological metagenomes</taxon>
    </lineage>
</organism>
<dbReference type="PANTHER" id="PTHR43664:SF1">
    <property type="entry name" value="BETA-METHYLMALYL-COA DEHYDRATASE"/>
    <property type="match status" value="1"/>
</dbReference>
<proteinExistence type="predicted"/>
<evidence type="ECO:0000313" key="2">
    <source>
        <dbReference type="EMBL" id="SUZ72485.1"/>
    </source>
</evidence>
<dbReference type="InterPro" id="IPR029069">
    <property type="entry name" value="HotDog_dom_sf"/>
</dbReference>
<dbReference type="InterPro" id="IPR052342">
    <property type="entry name" value="MCH/BMMD"/>
</dbReference>
<sequence length="129" mass="14436">VTETDNIMFTTMTMNPAALHLDFDYAEKETQFGQPLVNSMFTAGLVVGISVHETTHGTTVANLGFEEMNFPAPVFHGDTLRVESEVISSRESSSKPDQGIVLFEHRAHNQNDVLVATMRRNALMWKRPQ</sequence>
<dbReference type="EMBL" id="UINC01001150">
    <property type="protein sequence ID" value="SUZ72485.1"/>
    <property type="molecule type" value="Genomic_DNA"/>
</dbReference>
<dbReference type="InterPro" id="IPR002539">
    <property type="entry name" value="MaoC-like_dom"/>
</dbReference>
<feature type="domain" description="MaoC-like" evidence="1">
    <location>
        <begin position="1"/>
        <end position="93"/>
    </location>
</feature>
<dbReference type="CDD" id="cd03451">
    <property type="entry name" value="FkbR2"/>
    <property type="match status" value="1"/>
</dbReference>
<dbReference type="Gene3D" id="3.10.129.10">
    <property type="entry name" value="Hotdog Thioesterase"/>
    <property type="match status" value="1"/>
</dbReference>
<feature type="non-terminal residue" evidence="2">
    <location>
        <position position="1"/>
    </location>
</feature>